<evidence type="ECO:0000259" key="1">
    <source>
        <dbReference type="Pfam" id="PF00535"/>
    </source>
</evidence>
<feature type="domain" description="Glycosyltransferase 2-like" evidence="1">
    <location>
        <begin position="575"/>
        <end position="698"/>
    </location>
</feature>
<evidence type="ECO:0000313" key="2">
    <source>
        <dbReference type="EMBL" id="MDI2090585.1"/>
    </source>
</evidence>
<gene>
    <name evidence="2" type="ORF">QJV27_04180</name>
</gene>
<comment type="caution">
    <text evidence="2">The sequence shown here is derived from an EMBL/GenBank/DDBJ whole genome shotgun (WGS) entry which is preliminary data.</text>
</comment>
<organism evidence="2 3">
    <name type="scientific">Commensalibacter oyaizuii</name>
    <dbReference type="NCBI Taxonomy" id="3043873"/>
    <lineage>
        <taxon>Bacteria</taxon>
        <taxon>Pseudomonadati</taxon>
        <taxon>Pseudomonadota</taxon>
        <taxon>Alphaproteobacteria</taxon>
        <taxon>Acetobacterales</taxon>
        <taxon>Acetobacteraceae</taxon>
    </lineage>
</organism>
<feature type="domain" description="Glycosyltransferase 2-like" evidence="1">
    <location>
        <begin position="318"/>
        <end position="470"/>
    </location>
</feature>
<dbReference type="Proteomes" id="UP001431634">
    <property type="component" value="Unassembled WGS sequence"/>
</dbReference>
<dbReference type="InterPro" id="IPR001173">
    <property type="entry name" value="Glyco_trans_2-like"/>
</dbReference>
<dbReference type="CDD" id="cd04186">
    <property type="entry name" value="GT_2_like_c"/>
    <property type="match status" value="1"/>
</dbReference>
<dbReference type="Pfam" id="PF00535">
    <property type="entry name" value="Glycos_transf_2"/>
    <property type="match status" value="2"/>
</dbReference>
<sequence>MSIQSRFTGFCQEVKEGIIAGWAINIAAPKRHAIIFAFIDDYKVAEIKCDLVREDIQEKINFLRSDIGFEFTIPNEFRDNVPHRLLFRFQDGNILSMITLQQPVQKSGENVISMMKLEQPTQKIEALIFKLEKPEVKSLSCMDGWKNGAIHGWVLRQDNVTGKYTGKCQIMVTMDGRHLKTIEANQFRGDVASAVNADARCGFSVVVPRALRKRVRSVFRVFLMPEQIELQGSPYETTLIDDVLEQQLLVINNQLDLMFKEMSSLRKQFKRLISSSNFIITEYGAWAKKYYALLPKRVEKLHQALQLKDIQIDQSIISIICPVYQPEVGFFKTAVESVLKQTYQHWELILIDDGGKSAVIQKEIKRFVQQDSRIKSVTFKENKGISAATNAGIKKAIGQWIAFFDHDDVLVPQALEIMLLSAQLYQAQMVYSDEDKIDNHGAYIDPHFKPDFNYRYLLGLNYICHFVMVKTDAVKQIGMLRSKYDGAQDHDFLLRLTEVIPHDSIFHVPEVLYHWRKTEGSTAETVENKDYAVNAGISCVQDHLKRIKKPAIISSINGFTAYHVAWKKQPSDLVTIIIPFKDQVQTTKECVDRLLEYTNYQNYRIILVDNGSIESETLSFLDEYAHHHLIEVLPIHEEFNFSRLNNIATQQYASDYYLFLNNDVFVEDPNWLSILVNEAALSDDVGIVGAKLLYPDGRVQHGGVVVGPEVIGDHMNRGLERDEFGYACRSVLTQELTAVTAAMMLVKADLFHKLGGFNENHLKVAFNDVDLCLRVKMAGYKVVFSADCMAIHHESLSRGSDDRPEHEERFSYEKEYMNNSWGQKAIYACDPAYSPNFVVRPPLFYELSNPEKAEGAEH</sequence>
<accession>A0ABT6Q0G5</accession>
<dbReference type="RefSeq" id="WP_281447718.1">
    <property type="nucleotide sequence ID" value="NZ_JASBAO010000001.1"/>
</dbReference>
<dbReference type="PANTHER" id="PTHR43179:SF7">
    <property type="entry name" value="RHAMNOSYLTRANSFERASE WBBL"/>
    <property type="match status" value="1"/>
</dbReference>
<dbReference type="InterPro" id="IPR029044">
    <property type="entry name" value="Nucleotide-diphossugar_trans"/>
</dbReference>
<protein>
    <submittedName>
        <fullName evidence="2">Glycosyltransferase family 2 protein</fullName>
    </submittedName>
</protein>
<dbReference type="PANTHER" id="PTHR43179">
    <property type="entry name" value="RHAMNOSYLTRANSFERASE WBBL"/>
    <property type="match status" value="1"/>
</dbReference>
<proteinExistence type="predicted"/>
<evidence type="ECO:0000313" key="3">
    <source>
        <dbReference type="Proteomes" id="UP001431634"/>
    </source>
</evidence>
<keyword evidence="3" id="KW-1185">Reference proteome</keyword>
<dbReference type="SUPFAM" id="SSF53448">
    <property type="entry name" value="Nucleotide-diphospho-sugar transferases"/>
    <property type="match status" value="2"/>
</dbReference>
<dbReference type="Gene3D" id="3.90.550.10">
    <property type="entry name" value="Spore Coat Polysaccharide Biosynthesis Protein SpsA, Chain A"/>
    <property type="match status" value="2"/>
</dbReference>
<dbReference type="CDD" id="cd04184">
    <property type="entry name" value="GT2_RfbC_Mx_like"/>
    <property type="match status" value="1"/>
</dbReference>
<dbReference type="EMBL" id="JASBAO010000001">
    <property type="protein sequence ID" value="MDI2090585.1"/>
    <property type="molecule type" value="Genomic_DNA"/>
</dbReference>
<reference evidence="2" key="1">
    <citation type="submission" date="2023-05" db="EMBL/GenBank/DDBJ databases">
        <title>Whole genome sequence of Commensalibacter sp.</title>
        <authorList>
            <person name="Charoenyingcharoen P."/>
            <person name="Yukphan P."/>
        </authorList>
    </citation>
    <scope>NUCLEOTIDE SEQUENCE</scope>
    <source>
        <strain evidence="2">TBRC 16381</strain>
    </source>
</reference>
<name>A0ABT6Q0G5_9PROT</name>